<keyword evidence="4" id="KW-0472">Membrane</keyword>
<sequence length="38" mass="4600">FIFMPLTFLGGVFYSIDMLPEFWRNISYFNPIYCMINV</sequence>
<name>A0A382FWS3_9ZZZZ</name>
<dbReference type="GO" id="GO:0140359">
    <property type="term" value="F:ABC-type transporter activity"/>
    <property type="evidence" value="ECO:0007669"/>
    <property type="project" value="InterPro"/>
</dbReference>
<dbReference type="AlphaFoldDB" id="A0A382FWS3"/>
<dbReference type="PANTHER" id="PTHR43332">
    <property type="entry name" value="INNER MEMBRANE TRANSPORT PERMEASE YADH-RELATED"/>
    <property type="match status" value="1"/>
</dbReference>
<evidence type="ECO:0000256" key="3">
    <source>
        <dbReference type="ARBA" id="ARBA00022989"/>
    </source>
</evidence>
<evidence type="ECO:0000313" key="6">
    <source>
        <dbReference type="EMBL" id="SVB67079.1"/>
    </source>
</evidence>
<dbReference type="GO" id="GO:0005886">
    <property type="term" value="C:plasma membrane"/>
    <property type="evidence" value="ECO:0007669"/>
    <property type="project" value="TreeGrafter"/>
</dbReference>
<reference evidence="6" key="1">
    <citation type="submission" date="2018-05" db="EMBL/GenBank/DDBJ databases">
        <authorList>
            <person name="Lanie J.A."/>
            <person name="Ng W.-L."/>
            <person name="Kazmierczak K.M."/>
            <person name="Andrzejewski T.M."/>
            <person name="Davidsen T.M."/>
            <person name="Wayne K.J."/>
            <person name="Tettelin H."/>
            <person name="Glass J.I."/>
            <person name="Rusch D."/>
            <person name="Podicherti R."/>
            <person name="Tsui H.-C.T."/>
            <person name="Winkler M.E."/>
        </authorList>
    </citation>
    <scope>NUCLEOTIDE SEQUENCE</scope>
</reference>
<dbReference type="EMBL" id="UINC01052121">
    <property type="protein sequence ID" value="SVB67079.1"/>
    <property type="molecule type" value="Genomic_DNA"/>
</dbReference>
<dbReference type="InterPro" id="IPR013525">
    <property type="entry name" value="ABC2_TM"/>
</dbReference>
<organism evidence="6">
    <name type="scientific">marine metagenome</name>
    <dbReference type="NCBI Taxonomy" id="408172"/>
    <lineage>
        <taxon>unclassified sequences</taxon>
        <taxon>metagenomes</taxon>
        <taxon>ecological metagenomes</taxon>
    </lineage>
</organism>
<protein>
    <recommendedName>
        <fullName evidence="5">ABC-2 type transporter transmembrane domain-containing protein</fullName>
    </recommendedName>
</protein>
<keyword evidence="3" id="KW-1133">Transmembrane helix</keyword>
<evidence type="ECO:0000256" key="2">
    <source>
        <dbReference type="ARBA" id="ARBA00022692"/>
    </source>
</evidence>
<dbReference type="InterPro" id="IPR052522">
    <property type="entry name" value="ABC-2_transport_permease"/>
</dbReference>
<evidence type="ECO:0000256" key="1">
    <source>
        <dbReference type="ARBA" id="ARBA00004141"/>
    </source>
</evidence>
<comment type="subcellular location">
    <subcellularLocation>
        <location evidence="1">Membrane</location>
        <topology evidence="1">Multi-pass membrane protein</topology>
    </subcellularLocation>
</comment>
<keyword evidence="2" id="KW-0812">Transmembrane</keyword>
<proteinExistence type="predicted"/>
<feature type="non-terminal residue" evidence="6">
    <location>
        <position position="1"/>
    </location>
</feature>
<dbReference type="Pfam" id="PF01061">
    <property type="entry name" value="ABC2_membrane"/>
    <property type="match status" value="1"/>
</dbReference>
<dbReference type="PANTHER" id="PTHR43332:SF2">
    <property type="entry name" value="INNER MEMBRANE TRANSPORT PERMEASE YADH"/>
    <property type="match status" value="1"/>
</dbReference>
<evidence type="ECO:0000256" key="4">
    <source>
        <dbReference type="ARBA" id="ARBA00023136"/>
    </source>
</evidence>
<gene>
    <name evidence="6" type="ORF">METZ01_LOCUS219933</name>
</gene>
<accession>A0A382FWS3</accession>
<evidence type="ECO:0000259" key="5">
    <source>
        <dbReference type="Pfam" id="PF01061"/>
    </source>
</evidence>
<feature type="domain" description="ABC-2 type transporter transmembrane" evidence="5">
    <location>
        <begin position="1"/>
        <end position="37"/>
    </location>
</feature>